<protein>
    <recommendedName>
        <fullName evidence="1">Reverse transcriptase/retrotransposon-derived protein RNase H-like domain-containing protein</fullName>
    </recommendedName>
</protein>
<feature type="domain" description="Reverse transcriptase/retrotransposon-derived protein RNase H-like" evidence="1">
    <location>
        <begin position="33"/>
        <end position="109"/>
    </location>
</feature>
<dbReference type="SUPFAM" id="SSF56672">
    <property type="entry name" value="DNA/RNA polymerases"/>
    <property type="match status" value="1"/>
</dbReference>
<dbReference type="Gene3D" id="3.30.70.270">
    <property type="match status" value="1"/>
</dbReference>
<dbReference type="PANTHER" id="PTHR48475">
    <property type="entry name" value="RIBONUCLEASE H"/>
    <property type="match status" value="1"/>
</dbReference>
<organism evidence="2 3">
    <name type="scientific">Lithospermum erythrorhizon</name>
    <name type="common">Purple gromwell</name>
    <name type="synonym">Lithospermum officinale var. erythrorhizon</name>
    <dbReference type="NCBI Taxonomy" id="34254"/>
    <lineage>
        <taxon>Eukaryota</taxon>
        <taxon>Viridiplantae</taxon>
        <taxon>Streptophyta</taxon>
        <taxon>Embryophyta</taxon>
        <taxon>Tracheophyta</taxon>
        <taxon>Spermatophyta</taxon>
        <taxon>Magnoliopsida</taxon>
        <taxon>eudicotyledons</taxon>
        <taxon>Gunneridae</taxon>
        <taxon>Pentapetalae</taxon>
        <taxon>asterids</taxon>
        <taxon>lamiids</taxon>
        <taxon>Boraginales</taxon>
        <taxon>Boraginaceae</taxon>
        <taxon>Boraginoideae</taxon>
        <taxon>Lithospermeae</taxon>
        <taxon>Lithospermum</taxon>
    </lineage>
</organism>
<evidence type="ECO:0000259" key="1">
    <source>
        <dbReference type="Pfam" id="PF17919"/>
    </source>
</evidence>
<accession>A0AAV3R3K8</accession>
<name>A0AAV3R3K8_LITER</name>
<proteinExistence type="predicted"/>
<keyword evidence="3" id="KW-1185">Reference proteome</keyword>
<dbReference type="AlphaFoldDB" id="A0AAV3R3K8"/>
<evidence type="ECO:0000313" key="3">
    <source>
        <dbReference type="Proteomes" id="UP001454036"/>
    </source>
</evidence>
<dbReference type="InterPro" id="IPR041577">
    <property type="entry name" value="RT_RNaseH_2"/>
</dbReference>
<reference evidence="2 3" key="1">
    <citation type="submission" date="2024-01" db="EMBL/GenBank/DDBJ databases">
        <title>The complete chloroplast genome sequence of Lithospermum erythrorhizon: insights into the phylogenetic relationship among Boraginaceae species and the maternal lineages of purple gromwells.</title>
        <authorList>
            <person name="Okada T."/>
            <person name="Watanabe K."/>
        </authorList>
    </citation>
    <scope>NUCLEOTIDE SEQUENCE [LARGE SCALE GENOMIC DNA]</scope>
</reference>
<dbReference type="InterPro" id="IPR043502">
    <property type="entry name" value="DNA/RNA_pol_sf"/>
</dbReference>
<comment type="caution">
    <text evidence="2">The sequence shown here is derived from an EMBL/GenBank/DDBJ whole genome shotgun (WGS) entry which is preliminary data.</text>
</comment>
<gene>
    <name evidence="2" type="ORF">LIER_40780</name>
</gene>
<sequence length="115" mass="13294">MSSSLSRFISKSGKRNLPFFKNLWKASTSNFQWDDECNKAFEDLKQYLRSPQLLSRPEEGEELQLYLPVADGAIRNVLVREEDGVQRPIYYVSHVSELHGSEENYLIIDSLHSLS</sequence>
<dbReference type="Proteomes" id="UP001454036">
    <property type="component" value="Unassembled WGS sequence"/>
</dbReference>
<dbReference type="PANTHER" id="PTHR48475:SF2">
    <property type="entry name" value="RIBONUCLEASE H"/>
    <property type="match status" value="1"/>
</dbReference>
<dbReference type="InterPro" id="IPR043128">
    <property type="entry name" value="Rev_trsase/Diguanyl_cyclase"/>
</dbReference>
<evidence type="ECO:0000313" key="2">
    <source>
        <dbReference type="EMBL" id="GAA0169532.1"/>
    </source>
</evidence>
<dbReference type="EMBL" id="BAABME010024120">
    <property type="protein sequence ID" value="GAA0169532.1"/>
    <property type="molecule type" value="Genomic_DNA"/>
</dbReference>
<dbReference type="Pfam" id="PF17919">
    <property type="entry name" value="RT_RNaseH_2"/>
    <property type="match status" value="1"/>
</dbReference>